<dbReference type="Proteomes" id="UP001314170">
    <property type="component" value="Unassembled WGS sequence"/>
</dbReference>
<accession>A0AAV1S1W2</accession>
<name>A0AAV1S1W2_9ROSI</name>
<dbReference type="AlphaFoldDB" id="A0AAV1S1W2"/>
<protein>
    <submittedName>
        <fullName evidence="1">Uncharacterized protein</fullName>
    </submittedName>
</protein>
<reference evidence="1 2" key="1">
    <citation type="submission" date="2024-01" db="EMBL/GenBank/DDBJ databases">
        <authorList>
            <person name="Waweru B."/>
        </authorList>
    </citation>
    <scope>NUCLEOTIDE SEQUENCE [LARGE SCALE GENOMIC DNA]</scope>
</reference>
<comment type="caution">
    <text evidence="1">The sequence shown here is derived from an EMBL/GenBank/DDBJ whole genome shotgun (WGS) entry which is preliminary data.</text>
</comment>
<gene>
    <name evidence="1" type="ORF">DCAF_LOCUS18062</name>
</gene>
<organism evidence="1 2">
    <name type="scientific">Dovyalis caffra</name>
    <dbReference type="NCBI Taxonomy" id="77055"/>
    <lineage>
        <taxon>Eukaryota</taxon>
        <taxon>Viridiplantae</taxon>
        <taxon>Streptophyta</taxon>
        <taxon>Embryophyta</taxon>
        <taxon>Tracheophyta</taxon>
        <taxon>Spermatophyta</taxon>
        <taxon>Magnoliopsida</taxon>
        <taxon>eudicotyledons</taxon>
        <taxon>Gunneridae</taxon>
        <taxon>Pentapetalae</taxon>
        <taxon>rosids</taxon>
        <taxon>fabids</taxon>
        <taxon>Malpighiales</taxon>
        <taxon>Salicaceae</taxon>
        <taxon>Flacourtieae</taxon>
        <taxon>Dovyalis</taxon>
    </lineage>
</organism>
<evidence type="ECO:0000313" key="2">
    <source>
        <dbReference type="Proteomes" id="UP001314170"/>
    </source>
</evidence>
<keyword evidence="2" id="KW-1185">Reference proteome</keyword>
<evidence type="ECO:0000313" key="1">
    <source>
        <dbReference type="EMBL" id="CAK7345036.1"/>
    </source>
</evidence>
<dbReference type="EMBL" id="CAWUPB010001166">
    <property type="protein sequence ID" value="CAK7345036.1"/>
    <property type="molecule type" value="Genomic_DNA"/>
</dbReference>
<sequence>MRSLSEREKRCRFRLTERVSGEERIERKCCRLSLGGDEAKFGAAVMVSKVKFDHIFTLDHGTP</sequence>
<proteinExistence type="predicted"/>